<dbReference type="GO" id="GO:0006417">
    <property type="term" value="P:regulation of translation"/>
    <property type="evidence" value="ECO:0007669"/>
    <property type="project" value="TreeGrafter"/>
</dbReference>
<dbReference type="AlphaFoldDB" id="A0A7D4QH80"/>
<dbReference type="Proteomes" id="UP000502498">
    <property type="component" value="Chromosome"/>
</dbReference>
<evidence type="ECO:0000313" key="14">
    <source>
        <dbReference type="EMBL" id="QKJ18736.1"/>
    </source>
</evidence>
<keyword evidence="7 12" id="KW-0472">Membrane</keyword>
<dbReference type="GO" id="GO:0016989">
    <property type="term" value="F:sigma factor antagonist activity"/>
    <property type="evidence" value="ECO:0007669"/>
    <property type="project" value="TreeGrafter"/>
</dbReference>
<reference evidence="14 15" key="1">
    <citation type="submission" date="2020-05" db="EMBL/GenBank/DDBJ databases">
        <title>Strain PA2F3 complete genome.</title>
        <authorList>
            <person name="Kim Y.-S."/>
            <person name="Kim S.-J."/>
            <person name="Jung H.-k."/>
            <person name="Kim S.-E."/>
            <person name="Kim K.-H."/>
        </authorList>
    </citation>
    <scope>NUCLEOTIDE SEQUENCE [LARGE SCALE GENOMIC DNA]</scope>
    <source>
        <strain evidence="14 15">PA2F3</strain>
    </source>
</reference>
<dbReference type="EMBL" id="CP054038">
    <property type="protein sequence ID" value="QKJ18736.1"/>
    <property type="molecule type" value="Genomic_DNA"/>
</dbReference>
<evidence type="ECO:0000256" key="1">
    <source>
        <dbReference type="ARBA" id="ARBA00004167"/>
    </source>
</evidence>
<name>A0A7D4QH80_9MICO</name>
<feature type="region of interest" description="Disordered" evidence="11">
    <location>
        <begin position="237"/>
        <end position="256"/>
    </location>
</feature>
<dbReference type="PANTHER" id="PTHR37461">
    <property type="entry name" value="ANTI-SIGMA-K FACTOR RSKA"/>
    <property type="match status" value="1"/>
</dbReference>
<evidence type="ECO:0000256" key="3">
    <source>
        <dbReference type="ARBA" id="ARBA00022475"/>
    </source>
</evidence>
<dbReference type="Gene3D" id="1.10.10.1320">
    <property type="entry name" value="Anti-sigma factor, zinc-finger domain"/>
    <property type="match status" value="1"/>
</dbReference>
<evidence type="ECO:0000256" key="5">
    <source>
        <dbReference type="ARBA" id="ARBA00022989"/>
    </source>
</evidence>
<evidence type="ECO:0000256" key="12">
    <source>
        <dbReference type="SAM" id="Phobius"/>
    </source>
</evidence>
<evidence type="ECO:0000256" key="7">
    <source>
        <dbReference type="ARBA" id="ARBA00023136"/>
    </source>
</evidence>
<evidence type="ECO:0000313" key="15">
    <source>
        <dbReference type="Proteomes" id="UP000502498"/>
    </source>
</evidence>
<dbReference type="GO" id="GO:0005886">
    <property type="term" value="C:plasma membrane"/>
    <property type="evidence" value="ECO:0007669"/>
    <property type="project" value="UniProtKB-SubCell"/>
</dbReference>
<comment type="subcellular location">
    <subcellularLocation>
        <location evidence="2">Cell membrane</location>
    </subcellularLocation>
    <subcellularLocation>
        <location evidence="1">Membrane</location>
        <topology evidence="1">Single-pass membrane protein</topology>
    </subcellularLocation>
</comment>
<feature type="domain" description="Anti-sigma K factor RskA C-terminal" evidence="13">
    <location>
        <begin position="114"/>
        <end position="249"/>
    </location>
</feature>
<keyword evidence="8" id="KW-0804">Transcription</keyword>
<dbReference type="InterPro" id="IPR018764">
    <property type="entry name" value="RskA_C"/>
</dbReference>
<evidence type="ECO:0000256" key="4">
    <source>
        <dbReference type="ARBA" id="ARBA00022692"/>
    </source>
</evidence>
<feature type="compositionally biased region" description="Low complexity" evidence="11">
    <location>
        <begin position="89"/>
        <end position="106"/>
    </location>
</feature>
<feature type="region of interest" description="Disordered" evidence="11">
    <location>
        <begin position="76"/>
        <end position="106"/>
    </location>
</feature>
<evidence type="ECO:0000256" key="9">
    <source>
        <dbReference type="ARBA" id="ARBA00029829"/>
    </source>
</evidence>
<evidence type="ECO:0000256" key="2">
    <source>
        <dbReference type="ARBA" id="ARBA00004236"/>
    </source>
</evidence>
<evidence type="ECO:0000259" key="13">
    <source>
        <dbReference type="Pfam" id="PF10099"/>
    </source>
</evidence>
<evidence type="ECO:0000256" key="10">
    <source>
        <dbReference type="ARBA" id="ARBA00030803"/>
    </source>
</evidence>
<keyword evidence="4 12" id="KW-0812">Transmembrane</keyword>
<dbReference type="InterPro" id="IPR051474">
    <property type="entry name" value="Anti-sigma-K/W_factor"/>
</dbReference>
<evidence type="ECO:0000256" key="11">
    <source>
        <dbReference type="SAM" id="MobiDB-lite"/>
    </source>
</evidence>
<evidence type="ECO:0000256" key="8">
    <source>
        <dbReference type="ARBA" id="ARBA00023163"/>
    </source>
</evidence>
<dbReference type="Pfam" id="PF10099">
    <property type="entry name" value="RskA_C"/>
    <property type="match status" value="1"/>
</dbReference>
<organism evidence="14 15">
    <name type="scientific">Microbacterium hominis</name>
    <dbReference type="NCBI Taxonomy" id="162426"/>
    <lineage>
        <taxon>Bacteria</taxon>
        <taxon>Bacillati</taxon>
        <taxon>Actinomycetota</taxon>
        <taxon>Actinomycetes</taxon>
        <taxon>Micrococcales</taxon>
        <taxon>Microbacteriaceae</taxon>
        <taxon>Microbacterium</taxon>
    </lineage>
</organism>
<evidence type="ECO:0000256" key="6">
    <source>
        <dbReference type="ARBA" id="ARBA00023015"/>
    </source>
</evidence>
<dbReference type="InterPro" id="IPR041916">
    <property type="entry name" value="Anti_sigma_zinc_sf"/>
</dbReference>
<keyword evidence="5 12" id="KW-1133">Transmembrane helix</keyword>
<dbReference type="PANTHER" id="PTHR37461:SF1">
    <property type="entry name" value="ANTI-SIGMA-K FACTOR RSKA"/>
    <property type="match status" value="1"/>
</dbReference>
<gene>
    <name evidence="14" type="ORF">HQM25_04615</name>
</gene>
<keyword evidence="3" id="KW-1003">Cell membrane</keyword>
<proteinExistence type="predicted"/>
<feature type="compositionally biased region" description="Pro residues" evidence="11">
    <location>
        <begin position="79"/>
        <end position="88"/>
    </location>
</feature>
<sequence length="256" mass="25993">MTESEFAELAAGHALHALSDQDERAFERALADHPEWTHHVAGAVDAAAGLADATEPVEPPATARAALLARISSGALPEQPQPEQPQPEQPQSAAGPAPATPSTPRRPTARWFALAASAVLVLALGIGAVVAVGQLTRPAAEVALAQIEGSSDAASATTELTPAGRATVHWSASEGQAVLVTEGVDAPSVGQTYELWFVRPDGAVSAGTFDVGPDGTTTTLLNGDYEAGDVIAMTVEPAGGSPTGEPTTDPLFAVET</sequence>
<protein>
    <recommendedName>
        <fullName evidence="10">Regulator of SigK</fullName>
    </recommendedName>
    <alternativeName>
        <fullName evidence="9">Sigma-K anti-sigma factor RskA</fullName>
    </alternativeName>
</protein>
<feature type="transmembrane region" description="Helical" evidence="12">
    <location>
        <begin position="111"/>
        <end position="132"/>
    </location>
</feature>
<dbReference type="RefSeq" id="WP_172989177.1">
    <property type="nucleotide sequence ID" value="NZ_CP054038.1"/>
</dbReference>
<accession>A0A7D4QH80</accession>
<keyword evidence="6" id="KW-0805">Transcription regulation</keyword>